<name>A0A8J5KWV9_ZINOF</name>
<comment type="caution">
    <text evidence="1">The sequence shown here is derived from an EMBL/GenBank/DDBJ whole genome shotgun (WGS) entry which is preliminary data.</text>
</comment>
<organism evidence="1 2">
    <name type="scientific">Zingiber officinale</name>
    <name type="common">Ginger</name>
    <name type="synonym">Amomum zingiber</name>
    <dbReference type="NCBI Taxonomy" id="94328"/>
    <lineage>
        <taxon>Eukaryota</taxon>
        <taxon>Viridiplantae</taxon>
        <taxon>Streptophyta</taxon>
        <taxon>Embryophyta</taxon>
        <taxon>Tracheophyta</taxon>
        <taxon>Spermatophyta</taxon>
        <taxon>Magnoliopsida</taxon>
        <taxon>Liliopsida</taxon>
        <taxon>Zingiberales</taxon>
        <taxon>Zingiberaceae</taxon>
        <taxon>Zingiber</taxon>
    </lineage>
</organism>
<proteinExistence type="predicted"/>
<dbReference type="EMBL" id="JACMSC010000013">
    <property type="protein sequence ID" value="KAG6492634.1"/>
    <property type="molecule type" value="Genomic_DNA"/>
</dbReference>
<dbReference type="PANTHER" id="PTHR31366:SF2">
    <property type="entry name" value="UPF0739 PROTEIN C1ORF74"/>
    <property type="match status" value="1"/>
</dbReference>
<dbReference type="Proteomes" id="UP000734854">
    <property type="component" value="Unassembled WGS sequence"/>
</dbReference>
<gene>
    <name evidence="1" type="ORF">ZIOFF_047599</name>
</gene>
<reference evidence="1 2" key="1">
    <citation type="submission" date="2020-08" db="EMBL/GenBank/DDBJ databases">
        <title>Plant Genome Project.</title>
        <authorList>
            <person name="Zhang R.-G."/>
        </authorList>
    </citation>
    <scope>NUCLEOTIDE SEQUENCE [LARGE SCALE GENOMIC DNA]</scope>
    <source>
        <tissue evidence="1">Rhizome</tissue>
    </source>
</reference>
<dbReference type="PANTHER" id="PTHR31366">
    <property type="entry name" value="UPF0739 PROTEIN C1ORF74"/>
    <property type="match status" value="1"/>
</dbReference>
<dbReference type="Pfam" id="PF14953">
    <property type="entry name" value="DUF4504"/>
    <property type="match status" value="1"/>
</dbReference>
<sequence>MATEVLDKASPRDGLLFSSIFLFRSYCSDGIRGSNRSWFMDILALCTRLRPAVLVDYGGIMPKLQENLSSLLLLAKKESSTLHHLRVMILDDMVYIVNVEELAEHVFLSLSSGQKLILVDLEQCPLKILSPTESNDIASQLFSIQKLFSTVFRVGVDKESCIKEKHSAIQIADPIDLSSFLHDARITLPSLNGWLLGYPITYLFSKEYAEKATLHLSTKSLRIFKIMVSRQQASGSQLYETELMSFTVPCDMSQRLDKEPWIAAFLSRISEKLKRYKQIWASMQLEMEVTSNQLVVL</sequence>
<keyword evidence="2" id="KW-1185">Reference proteome</keyword>
<dbReference type="AlphaFoldDB" id="A0A8J5KWV9"/>
<accession>A0A8J5KWV9</accession>
<protein>
    <submittedName>
        <fullName evidence="1">Uncharacterized protein</fullName>
    </submittedName>
</protein>
<evidence type="ECO:0000313" key="1">
    <source>
        <dbReference type="EMBL" id="KAG6492634.1"/>
    </source>
</evidence>
<evidence type="ECO:0000313" key="2">
    <source>
        <dbReference type="Proteomes" id="UP000734854"/>
    </source>
</evidence>
<dbReference type="InterPro" id="IPR027850">
    <property type="entry name" value="DUF4504"/>
</dbReference>